<evidence type="ECO:0000259" key="6">
    <source>
        <dbReference type="PROSITE" id="PS50977"/>
    </source>
</evidence>
<dbReference type="PANTHER" id="PTHR30055:SF175">
    <property type="entry name" value="HTH-TYPE TRANSCRIPTIONAL REPRESSOR KSTR2"/>
    <property type="match status" value="1"/>
</dbReference>
<feature type="domain" description="HTH tetR-type" evidence="6">
    <location>
        <begin position="11"/>
        <end position="71"/>
    </location>
</feature>
<proteinExistence type="predicted"/>
<dbReference type="Pfam" id="PF00440">
    <property type="entry name" value="TetR_N"/>
    <property type="match status" value="1"/>
</dbReference>
<evidence type="ECO:0000313" key="7">
    <source>
        <dbReference type="EMBL" id="QBD77354.1"/>
    </source>
</evidence>
<dbReference type="InterPro" id="IPR049149">
    <property type="entry name" value="TetR/AcrR_C"/>
</dbReference>
<dbReference type="Proteomes" id="UP000290365">
    <property type="component" value="Chromosome"/>
</dbReference>
<organism evidence="7 8">
    <name type="scientific">Ktedonosporobacter rubrisoli</name>
    <dbReference type="NCBI Taxonomy" id="2509675"/>
    <lineage>
        <taxon>Bacteria</taxon>
        <taxon>Bacillati</taxon>
        <taxon>Chloroflexota</taxon>
        <taxon>Ktedonobacteria</taxon>
        <taxon>Ktedonobacterales</taxon>
        <taxon>Ktedonosporobacteraceae</taxon>
        <taxon>Ktedonosporobacter</taxon>
    </lineage>
</organism>
<dbReference type="KEGG" id="kbs:EPA93_15675"/>
<dbReference type="AlphaFoldDB" id="A0A4P6JQ01"/>
<dbReference type="Pfam" id="PF21303">
    <property type="entry name" value="TetR_C_39"/>
    <property type="match status" value="1"/>
</dbReference>
<dbReference type="Gene3D" id="1.10.357.10">
    <property type="entry name" value="Tetracycline Repressor, domain 2"/>
    <property type="match status" value="1"/>
</dbReference>
<protein>
    <submittedName>
        <fullName evidence="7">TetR/AcrR family transcriptional regulator</fullName>
    </submittedName>
</protein>
<dbReference type="InterPro" id="IPR050109">
    <property type="entry name" value="HTH-type_TetR-like_transc_reg"/>
</dbReference>
<evidence type="ECO:0000256" key="3">
    <source>
        <dbReference type="ARBA" id="ARBA00023125"/>
    </source>
</evidence>
<accession>A0A4P6JQ01</accession>
<name>A0A4P6JQ01_KTERU</name>
<evidence type="ECO:0000256" key="2">
    <source>
        <dbReference type="ARBA" id="ARBA00023015"/>
    </source>
</evidence>
<dbReference type="GO" id="GO:0003700">
    <property type="term" value="F:DNA-binding transcription factor activity"/>
    <property type="evidence" value="ECO:0007669"/>
    <property type="project" value="TreeGrafter"/>
</dbReference>
<evidence type="ECO:0000313" key="8">
    <source>
        <dbReference type="Proteomes" id="UP000290365"/>
    </source>
</evidence>
<keyword evidence="1" id="KW-0678">Repressor</keyword>
<dbReference type="GO" id="GO:0000976">
    <property type="term" value="F:transcription cis-regulatory region binding"/>
    <property type="evidence" value="ECO:0007669"/>
    <property type="project" value="TreeGrafter"/>
</dbReference>
<keyword evidence="8" id="KW-1185">Reference proteome</keyword>
<dbReference type="InterPro" id="IPR009057">
    <property type="entry name" value="Homeodomain-like_sf"/>
</dbReference>
<keyword evidence="3 5" id="KW-0238">DNA-binding</keyword>
<reference evidence="7 8" key="1">
    <citation type="submission" date="2019-01" db="EMBL/GenBank/DDBJ databases">
        <title>Ktedonosporobacter rubrisoli SCAWS-G2.</title>
        <authorList>
            <person name="Huang Y."/>
            <person name="Yan B."/>
        </authorList>
    </citation>
    <scope>NUCLEOTIDE SEQUENCE [LARGE SCALE GENOMIC DNA]</scope>
    <source>
        <strain evidence="7 8">SCAWS-G2</strain>
    </source>
</reference>
<dbReference type="InterPro" id="IPR036271">
    <property type="entry name" value="Tet_transcr_reg_TetR-rel_C_sf"/>
</dbReference>
<gene>
    <name evidence="7" type="ORF">EPA93_15675</name>
</gene>
<evidence type="ECO:0000256" key="5">
    <source>
        <dbReference type="PROSITE-ProRule" id="PRU00335"/>
    </source>
</evidence>
<dbReference type="PROSITE" id="PS50977">
    <property type="entry name" value="HTH_TETR_2"/>
    <property type="match status" value="1"/>
</dbReference>
<keyword evidence="4" id="KW-0804">Transcription</keyword>
<feature type="DNA-binding region" description="H-T-H motif" evidence="5">
    <location>
        <begin position="34"/>
        <end position="53"/>
    </location>
</feature>
<dbReference type="PRINTS" id="PR00455">
    <property type="entry name" value="HTHTETR"/>
</dbReference>
<dbReference type="EMBL" id="CP035758">
    <property type="protein sequence ID" value="QBD77354.1"/>
    <property type="molecule type" value="Genomic_DNA"/>
</dbReference>
<dbReference type="SUPFAM" id="SSF46689">
    <property type="entry name" value="Homeodomain-like"/>
    <property type="match status" value="1"/>
</dbReference>
<dbReference type="SUPFAM" id="SSF48498">
    <property type="entry name" value="Tetracyclin repressor-like, C-terminal domain"/>
    <property type="match status" value="1"/>
</dbReference>
<dbReference type="InterPro" id="IPR001647">
    <property type="entry name" value="HTH_TetR"/>
</dbReference>
<sequence length="243" mass="27616">MARTVKEQDYAAKRNEILDAAQRLIATKGYEQMTIQDLLDALRMSKGALYHYFDSKQAVLEGLIDLLLERVEQRFLPVLQDSTLSALDKLQHFFTTLVEWKTEQRPMTLTLLRVWYLDENAIFRQKLREMRVKRFAPRLAVILHQGLQEGSMTLSYPDQTGRVILSLVEDLSDTLARWLLSKEATQDDSLLIEEVVAASTEAVERVLGVPSHSLSLVDAQALSVWMIPSENNPSTGSDKGDPR</sequence>
<keyword evidence="2" id="KW-0805">Transcription regulation</keyword>
<evidence type="ECO:0000256" key="1">
    <source>
        <dbReference type="ARBA" id="ARBA00022491"/>
    </source>
</evidence>
<evidence type="ECO:0000256" key="4">
    <source>
        <dbReference type="ARBA" id="ARBA00023163"/>
    </source>
</evidence>
<dbReference type="PANTHER" id="PTHR30055">
    <property type="entry name" value="HTH-TYPE TRANSCRIPTIONAL REGULATOR RUTR"/>
    <property type="match status" value="1"/>
</dbReference>
<dbReference type="RefSeq" id="WP_129888411.1">
    <property type="nucleotide sequence ID" value="NZ_CP035758.1"/>
</dbReference>
<dbReference type="OrthoDB" id="9814200at2"/>